<dbReference type="EMBL" id="JANKHH010000003">
    <property type="protein sequence ID" value="MCR2833309.1"/>
    <property type="molecule type" value="Genomic_DNA"/>
</dbReference>
<evidence type="ECO:0000256" key="1">
    <source>
        <dbReference type="SAM" id="MobiDB-lite"/>
    </source>
</evidence>
<dbReference type="RefSeq" id="WP_257595078.1">
    <property type="nucleotide sequence ID" value="NZ_JANKHH010000003.1"/>
</dbReference>
<gene>
    <name evidence="2" type="ORF">NSO95_05080</name>
</gene>
<evidence type="ECO:0000313" key="3">
    <source>
        <dbReference type="Proteomes" id="UP001206067"/>
    </source>
</evidence>
<organism evidence="2 3">
    <name type="scientific">Parerythrobacter lacustris</name>
    <dbReference type="NCBI Taxonomy" id="2969984"/>
    <lineage>
        <taxon>Bacteria</taxon>
        <taxon>Pseudomonadati</taxon>
        <taxon>Pseudomonadota</taxon>
        <taxon>Alphaproteobacteria</taxon>
        <taxon>Sphingomonadales</taxon>
        <taxon>Erythrobacteraceae</taxon>
        <taxon>Parerythrobacter</taxon>
    </lineage>
</organism>
<feature type="region of interest" description="Disordered" evidence="1">
    <location>
        <begin position="151"/>
        <end position="178"/>
    </location>
</feature>
<feature type="region of interest" description="Disordered" evidence="1">
    <location>
        <begin position="205"/>
        <end position="233"/>
    </location>
</feature>
<proteinExistence type="predicted"/>
<reference evidence="2 3" key="1">
    <citation type="submission" date="2022-08" db="EMBL/GenBank/DDBJ databases">
        <title>Polyphasic taxonomy analysis of Qipengyuania sp.RS5-5.</title>
        <authorList>
            <person name="Xamxidin M."/>
            <person name="Wu M."/>
        </authorList>
    </citation>
    <scope>NUCLEOTIDE SEQUENCE [LARGE SCALE GENOMIC DNA]</scope>
    <source>
        <strain evidence="2 3">RS5-5</strain>
    </source>
</reference>
<feature type="compositionally biased region" description="Basic and acidic residues" evidence="1">
    <location>
        <begin position="217"/>
        <end position="233"/>
    </location>
</feature>
<name>A0ABT1XPY3_9SPHN</name>
<keyword evidence="3" id="KW-1185">Reference proteome</keyword>
<sequence length="233" mass="26133">MTGESDFSKLLQQNLWEREKELSEARARRDAETFEAPVFLVADAESYARCLHPEGALASLGLSSKGLAVTQLHREIRSARVQVIAHEAIWALDGTVISLSYPVIDAWYWHLSVPDEASDFWETGYFSASIPTTKGKSKFRGTVEIYGGRFWPDNLPGGEGNPRPGQASAKDTRPPVPDADLRRWHEVFSQVHQHSTEEAALRSAQAMFPDNHVSRQKVRDLRGPQKRGRPGDR</sequence>
<comment type="caution">
    <text evidence="2">The sequence shown here is derived from an EMBL/GenBank/DDBJ whole genome shotgun (WGS) entry which is preliminary data.</text>
</comment>
<evidence type="ECO:0000313" key="2">
    <source>
        <dbReference type="EMBL" id="MCR2833309.1"/>
    </source>
</evidence>
<accession>A0ABT1XPY3</accession>
<dbReference type="Proteomes" id="UP001206067">
    <property type="component" value="Unassembled WGS sequence"/>
</dbReference>
<protein>
    <submittedName>
        <fullName evidence="2">Uncharacterized protein</fullName>
    </submittedName>
</protein>